<dbReference type="CDD" id="cd05311">
    <property type="entry name" value="NAD_bind_2_malic_enz"/>
    <property type="match status" value="1"/>
</dbReference>
<dbReference type="Gene3D" id="3.40.50.10380">
    <property type="entry name" value="Malic enzyme, N-terminal domain"/>
    <property type="match status" value="1"/>
</dbReference>
<evidence type="ECO:0000256" key="1">
    <source>
        <dbReference type="ARBA" id="ARBA00001936"/>
    </source>
</evidence>
<dbReference type="InterPro" id="IPR015884">
    <property type="entry name" value="Malic_enzyme_CS"/>
</dbReference>
<dbReference type="SMART" id="SM00919">
    <property type="entry name" value="Malic_M"/>
    <property type="match status" value="1"/>
</dbReference>
<dbReference type="PANTHER" id="PTHR43237:SF4">
    <property type="entry name" value="NADP-DEPENDENT MALIC ENZYME"/>
    <property type="match status" value="1"/>
</dbReference>
<accession>A0ABQ3IBR2</accession>
<dbReference type="Pfam" id="PF03949">
    <property type="entry name" value="Malic_M"/>
    <property type="match status" value="1"/>
</dbReference>
<name>A0ABQ3IBR2_9BACT</name>
<comment type="cofactor">
    <cofactor evidence="1">
        <name>Mn(2+)</name>
        <dbReference type="ChEBI" id="CHEBI:29035"/>
    </cofactor>
</comment>
<dbReference type="InterPro" id="IPR051674">
    <property type="entry name" value="Malate_Decarboxylase"/>
</dbReference>
<dbReference type="SUPFAM" id="SSF51735">
    <property type="entry name" value="NAD(P)-binding Rossmann-fold domains"/>
    <property type="match status" value="1"/>
</dbReference>
<dbReference type="EMBL" id="BNAG01000006">
    <property type="protein sequence ID" value="GHE75455.1"/>
    <property type="molecule type" value="Genomic_DNA"/>
</dbReference>
<sequence length="409" mass="44099">MEEVYKKSVELHEEMQGKIEMVNKIAVDSKEKLSLVYSPGVAQPCLEIEKNPERAYDLTIKGNTIAVVTNGTAVLGLGDIGPLASLPVMEGKAMLFKKFAGINAVPICIDSKNTRHIIETIRRISPAFGGINLEDIAAPESFEIEEKLQDIGIPVFHDDQHGTAIVTLAALINACKVTNKKLTELKVVINGAGAAGIAIAKLLRCFHIDSPLCQSVKTLIVCDSQGAIHRFRNDLNKAKTELLKYSNFNDVEGDIHEVIKGADVFIGVSKGNILTKEDIQHMAENPIIFAMANPTPEIMPKDAYEAGAAIVGTGRSDFPNQINNVLAFPGIFKGALKARASTISTEMKLAAAYAIANSLENPTAEMVIPSALDSSLAQVVADAVEKAAHSEKELERQIAEAEAQFDEDQ</sequence>
<reference evidence="9" key="1">
    <citation type="journal article" date="2019" name="Int. J. Syst. Evol. Microbiol.">
        <title>The Global Catalogue of Microorganisms (GCM) 10K type strain sequencing project: providing services to taxonomists for standard genome sequencing and annotation.</title>
        <authorList>
            <consortium name="The Broad Institute Genomics Platform"/>
            <consortium name="The Broad Institute Genome Sequencing Center for Infectious Disease"/>
            <person name="Wu L."/>
            <person name="Ma J."/>
        </authorList>
    </citation>
    <scope>NUCLEOTIDE SEQUENCE [LARGE SCALE GENOMIC DNA]</scope>
    <source>
        <strain evidence="9">CGMCC 1.15111</strain>
    </source>
</reference>
<dbReference type="Gene3D" id="3.40.50.720">
    <property type="entry name" value="NAD(P)-binding Rossmann-like Domain"/>
    <property type="match status" value="1"/>
</dbReference>
<dbReference type="PROSITE" id="PS00331">
    <property type="entry name" value="MALIC_ENZYMES"/>
    <property type="match status" value="1"/>
</dbReference>
<comment type="cofactor">
    <cofactor evidence="2">
        <name>Mg(2+)</name>
        <dbReference type="ChEBI" id="CHEBI:18420"/>
    </cofactor>
</comment>
<gene>
    <name evidence="8" type="ORF">GCM10011340_35390</name>
</gene>
<dbReference type="InterPro" id="IPR036291">
    <property type="entry name" value="NAD(P)-bd_dom_sf"/>
</dbReference>
<feature type="domain" description="Malic enzyme N-terminal" evidence="7">
    <location>
        <begin position="16"/>
        <end position="149"/>
    </location>
</feature>
<evidence type="ECO:0000259" key="6">
    <source>
        <dbReference type="SMART" id="SM00919"/>
    </source>
</evidence>
<organism evidence="8 9">
    <name type="scientific">Roseivirga thermotolerans</name>
    <dbReference type="NCBI Taxonomy" id="1758176"/>
    <lineage>
        <taxon>Bacteria</taxon>
        <taxon>Pseudomonadati</taxon>
        <taxon>Bacteroidota</taxon>
        <taxon>Cytophagia</taxon>
        <taxon>Cytophagales</taxon>
        <taxon>Roseivirgaceae</taxon>
        <taxon>Roseivirga</taxon>
    </lineage>
</organism>
<dbReference type="SUPFAM" id="SSF53223">
    <property type="entry name" value="Aminoacid dehydrogenase-like, N-terminal domain"/>
    <property type="match status" value="1"/>
</dbReference>
<evidence type="ECO:0000256" key="5">
    <source>
        <dbReference type="ARBA" id="ARBA00023002"/>
    </source>
</evidence>
<evidence type="ECO:0000256" key="2">
    <source>
        <dbReference type="ARBA" id="ARBA00001946"/>
    </source>
</evidence>
<proteinExistence type="inferred from homology"/>
<keyword evidence="5" id="KW-0560">Oxidoreductase</keyword>
<evidence type="ECO:0000256" key="3">
    <source>
        <dbReference type="ARBA" id="ARBA00008785"/>
    </source>
</evidence>
<keyword evidence="4" id="KW-0479">Metal-binding</keyword>
<comment type="caution">
    <text evidence="8">The sequence shown here is derived from an EMBL/GenBank/DDBJ whole genome shotgun (WGS) entry which is preliminary data.</text>
</comment>
<dbReference type="PIRSF" id="PIRSF000106">
    <property type="entry name" value="ME"/>
    <property type="match status" value="1"/>
</dbReference>
<feature type="domain" description="Malic enzyme NAD-binding" evidence="6">
    <location>
        <begin position="160"/>
        <end position="389"/>
    </location>
</feature>
<comment type="similarity">
    <text evidence="3">Belongs to the malic enzymes family.</text>
</comment>
<dbReference type="RefSeq" id="WP_189631652.1">
    <property type="nucleotide sequence ID" value="NZ_BNAG01000006.1"/>
</dbReference>
<dbReference type="Proteomes" id="UP000658258">
    <property type="component" value="Unassembled WGS sequence"/>
</dbReference>
<evidence type="ECO:0000256" key="4">
    <source>
        <dbReference type="ARBA" id="ARBA00022723"/>
    </source>
</evidence>
<dbReference type="PANTHER" id="PTHR43237">
    <property type="entry name" value="NADP-DEPENDENT MALIC ENZYME"/>
    <property type="match status" value="1"/>
</dbReference>
<dbReference type="InterPro" id="IPR046346">
    <property type="entry name" value="Aminoacid_DH-like_N_sf"/>
</dbReference>
<dbReference type="InterPro" id="IPR001891">
    <property type="entry name" value="Malic_OxRdtase"/>
</dbReference>
<keyword evidence="9" id="KW-1185">Reference proteome</keyword>
<dbReference type="Pfam" id="PF00390">
    <property type="entry name" value="malic"/>
    <property type="match status" value="1"/>
</dbReference>
<dbReference type="InterPro" id="IPR045213">
    <property type="entry name" value="Malic_NAD-bd_bact_type"/>
</dbReference>
<dbReference type="InterPro" id="IPR012301">
    <property type="entry name" value="Malic_N_dom"/>
</dbReference>
<evidence type="ECO:0000313" key="9">
    <source>
        <dbReference type="Proteomes" id="UP000658258"/>
    </source>
</evidence>
<dbReference type="InterPro" id="IPR012302">
    <property type="entry name" value="Malic_NAD-bd"/>
</dbReference>
<evidence type="ECO:0000259" key="7">
    <source>
        <dbReference type="SMART" id="SM01274"/>
    </source>
</evidence>
<protein>
    <submittedName>
        <fullName evidence="8">Malate dehydrogenase</fullName>
    </submittedName>
</protein>
<dbReference type="SMART" id="SM01274">
    <property type="entry name" value="malic"/>
    <property type="match status" value="1"/>
</dbReference>
<evidence type="ECO:0000313" key="8">
    <source>
        <dbReference type="EMBL" id="GHE75455.1"/>
    </source>
</evidence>
<dbReference type="InterPro" id="IPR037062">
    <property type="entry name" value="Malic_N_dom_sf"/>
</dbReference>